<evidence type="ECO:0000313" key="3">
    <source>
        <dbReference type="EMBL" id="BBC53706.1"/>
    </source>
</evidence>
<feature type="compositionally biased region" description="Polar residues" evidence="1">
    <location>
        <begin position="394"/>
        <end position="403"/>
    </location>
</feature>
<keyword evidence="3" id="KW-0675">Receptor</keyword>
<gene>
    <name evidence="3" type="primary">Ci-YFV-1-R</name>
</gene>
<proteinExistence type="evidence at transcript level"/>
<feature type="compositionally biased region" description="Polar residues" evidence="1">
    <location>
        <begin position="254"/>
        <end position="266"/>
    </location>
</feature>
<feature type="transmembrane region" description="Helical" evidence="2">
    <location>
        <begin position="165"/>
        <end position="187"/>
    </location>
</feature>
<dbReference type="AlphaFoldDB" id="A0A2Z5XV27"/>
<keyword evidence="2" id="KW-0812">Transmembrane</keyword>
<feature type="transmembrane region" description="Helical" evidence="2">
    <location>
        <begin position="84"/>
        <end position="108"/>
    </location>
</feature>
<dbReference type="EMBL" id="LC365390">
    <property type="protein sequence ID" value="BBC53706.1"/>
    <property type="molecule type" value="mRNA"/>
</dbReference>
<feature type="region of interest" description="Disordered" evidence="1">
    <location>
        <begin position="371"/>
        <end position="403"/>
    </location>
</feature>
<feature type="transmembrane region" description="Helical" evidence="2">
    <location>
        <begin position="41"/>
        <end position="63"/>
    </location>
</feature>
<accession>A0A2Z5XV27</accession>
<feature type="transmembrane region" description="Helical" evidence="2">
    <location>
        <begin position="301"/>
        <end position="323"/>
    </location>
</feature>
<keyword evidence="2" id="KW-0472">Membrane</keyword>
<feature type="transmembrane region" description="Helical" evidence="2">
    <location>
        <begin position="207"/>
        <end position="229"/>
    </location>
</feature>
<keyword evidence="2" id="KW-1133">Transmembrane helix</keyword>
<feature type="transmembrane region" description="Helical" evidence="2">
    <location>
        <begin position="335"/>
        <end position="355"/>
    </location>
</feature>
<sequence length="403" mass="44757">MGVSTQAFDVTTSNITMSDVITRNTKISDVIIVPKTFQVQFIVALIVEAIIASCTIWLGASLIHYGIRTNRFKRRSGTDFNGGIVYIFAVLSTVTLLARICSSIVFISLPTYLPGFDAECERVTDATVALYMFALLPVYFLLWMRQRALYSHPTMAKSYSNFIIFLSWFSIVFLLAASVATLFIFVVPVTSKSGYSGCEHRDTSTNILNLVATVITVTAQILLLVLFIIPLRRHLVTPKATCSARESFRKKTPRPQTITERGSSKMSKLPASRPRMGSAVSTRNRPGSKHKSRPSNRVVRILKRSIIFASICLLTDLTAMLITTQALPREGSRNFGYVAYDVSLLANLICIILSFENYVTMMFSCCTRKVTSPTDVTSTHNNSTSPPSMKEESTTQNNELTSK</sequence>
<evidence type="ECO:0000256" key="2">
    <source>
        <dbReference type="SAM" id="Phobius"/>
    </source>
</evidence>
<name>A0A2Z5XV27_CIOIN</name>
<reference evidence="3" key="1">
    <citation type="submission" date="2018-01" db="EMBL/GenBank/DDBJ databases">
        <title>Receptors for Ciona peptides.</title>
        <authorList>
            <person name="Shiraishi A."/>
        </authorList>
    </citation>
    <scope>NUCLEOTIDE SEQUENCE</scope>
</reference>
<feature type="compositionally biased region" description="Low complexity" evidence="1">
    <location>
        <begin position="377"/>
        <end position="388"/>
    </location>
</feature>
<feature type="transmembrane region" description="Helical" evidence="2">
    <location>
        <begin position="128"/>
        <end position="144"/>
    </location>
</feature>
<protein>
    <submittedName>
        <fullName evidence="3">Ci-YFV-1 receptor</fullName>
    </submittedName>
</protein>
<evidence type="ECO:0000256" key="1">
    <source>
        <dbReference type="SAM" id="MobiDB-lite"/>
    </source>
</evidence>
<feature type="region of interest" description="Disordered" evidence="1">
    <location>
        <begin position="246"/>
        <end position="295"/>
    </location>
</feature>
<organism evidence="3">
    <name type="scientific">Ciona intestinalis</name>
    <name type="common">Transparent sea squirt</name>
    <name type="synonym">Ascidia intestinalis</name>
    <dbReference type="NCBI Taxonomy" id="7719"/>
    <lineage>
        <taxon>Eukaryota</taxon>
        <taxon>Metazoa</taxon>
        <taxon>Chordata</taxon>
        <taxon>Tunicata</taxon>
        <taxon>Ascidiacea</taxon>
        <taxon>Phlebobranchia</taxon>
        <taxon>Cionidae</taxon>
        <taxon>Ciona</taxon>
    </lineage>
</organism>